<dbReference type="Proteomes" id="UP000076871">
    <property type="component" value="Unassembled WGS sequence"/>
</dbReference>
<dbReference type="AlphaFoldDB" id="A0A165GKX9"/>
<organism evidence="2 3">
    <name type="scientific">Laetiporus sulphureus 93-53</name>
    <dbReference type="NCBI Taxonomy" id="1314785"/>
    <lineage>
        <taxon>Eukaryota</taxon>
        <taxon>Fungi</taxon>
        <taxon>Dikarya</taxon>
        <taxon>Basidiomycota</taxon>
        <taxon>Agaricomycotina</taxon>
        <taxon>Agaricomycetes</taxon>
        <taxon>Polyporales</taxon>
        <taxon>Laetiporus</taxon>
    </lineage>
</organism>
<dbReference type="InterPro" id="IPR024983">
    <property type="entry name" value="CHAT_dom"/>
</dbReference>
<dbReference type="EMBL" id="KV427609">
    <property type="protein sequence ID" value="KZT10493.1"/>
    <property type="molecule type" value="Genomic_DNA"/>
</dbReference>
<dbReference type="GeneID" id="63820894"/>
<evidence type="ECO:0000313" key="2">
    <source>
        <dbReference type="EMBL" id="KZT10493.1"/>
    </source>
</evidence>
<reference evidence="2 3" key="1">
    <citation type="journal article" date="2016" name="Mol. Biol. Evol.">
        <title>Comparative Genomics of Early-Diverging Mushroom-Forming Fungi Provides Insights into the Origins of Lignocellulose Decay Capabilities.</title>
        <authorList>
            <person name="Nagy L.G."/>
            <person name="Riley R."/>
            <person name="Tritt A."/>
            <person name="Adam C."/>
            <person name="Daum C."/>
            <person name="Floudas D."/>
            <person name="Sun H."/>
            <person name="Yadav J.S."/>
            <person name="Pangilinan J."/>
            <person name="Larsson K.H."/>
            <person name="Matsuura K."/>
            <person name="Barry K."/>
            <person name="Labutti K."/>
            <person name="Kuo R."/>
            <person name="Ohm R.A."/>
            <person name="Bhattacharya S.S."/>
            <person name="Shirouzu T."/>
            <person name="Yoshinaga Y."/>
            <person name="Martin F.M."/>
            <person name="Grigoriev I.V."/>
            <person name="Hibbett D.S."/>
        </authorList>
    </citation>
    <scope>NUCLEOTIDE SEQUENCE [LARGE SCALE GENOMIC DNA]</scope>
    <source>
        <strain evidence="2 3">93-53</strain>
    </source>
</reference>
<gene>
    <name evidence="2" type="ORF">LAESUDRAFT_644568</name>
</gene>
<keyword evidence="3" id="KW-1185">Reference proteome</keyword>
<dbReference type="RefSeq" id="XP_040768233.1">
    <property type="nucleotide sequence ID" value="XM_040903864.1"/>
</dbReference>
<dbReference type="Pfam" id="PF12770">
    <property type="entry name" value="CHAT"/>
    <property type="match status" value="1"/>
</dbReference>
<accession>A0A165GKX9</accession>
<dbReference type="STRING" id="1314785.A0A165GKX9"/>
<evidence type="ECO:0000259" key="1">
    <source>
        <dbReference type="Pfam" id="PF12770"/>
    </source>
</evidence>
<dbReference type="InterPro" id="IPR011990">
    <property type="entry name" value="TPR-like_helical_dom_sf"/>
</dbReference>
<dbReference type="InParanoid" id="A0A165GKX9"/>
<dbReference type="SUPFAM" id="SSF48452">
    <property type="entry name" value="TPR-like"/>
    <property type="match status" value="1"/>
</dbReference>
<name>A0A165GKX9_9APHY</name>
<feature type="domain" description="CHAT" evidence="1">
    <location>
        <begin position="473"/>
        <end position="758"/>
    </location>
</feature>
<dbReference type="Gene3D" id="1.25.40.10">
    <property type="entry name" value="Tetratricopeptide repeat domain"/>
    <property type="match status" value="1"/>
</dbReference>
<proteinExistence type="predicted"/>
<sequence>MSDLSQELLKCYHKSHLLSELKKVVIIGRIALQLASNGHEHKLIYCSILAYALQTQFHHTNDLTYLDQTIALQKDAQKAVQLTPDDHADKPDYLNKLGNSFFSRFKHLHNLTDVDQAIAVQQKAVQLTSNYHAKKPGYLNNLGNFFRSRFENHDNIADVDRAIAMQQAAVQLISDGHAHKPAYLLNLGYTLSSCFKSFNDISVFEKAIVQFSSAAQSSTGSLYVRFTAGYHWIHCAYTLQHSSLFRACDITFSLLLKLAWLRFPISYHFTALNQLANLAKNAAAIAIQCKRYDLAVEWLEQGRSIVWGQQLQLRHLQHLQSMHPTLADKLEQILKQLEQASYRLDMKKTVQMSLGKQAQQHHALAHEWELLLAEVQSMPGFEQFLTTKKLPQLLQCAHSGPVVILNCSQWHCDALIILPDSKEVVHLPLNGLTYQIAQNLAPDHTIFTATARDVRTATMMFVDDVLYSSFESILSQLWYNIVKPVLDKLAYPKQTATCSNLSRIFWCPTGSLTFLPIHAAGIYGRAESNVKISEFVISSYTPTLSALILPTEDNTPQNIHLLALAQPSSDGLSRLPGTQEEIFKIKERLTRLNSMQIVLVESDGTKDHVLHNLYKCSWAHFACHGIQDLKDPLDSGLQLANNQRLKLSDIIKTRHPHGGLAFLSACETATGDKKLADEAVHLAAGMLFIGYNGVIATMWSILDSVAPQVAQGVYSQLLSDDSPPDHRQAARALHYAVEQLQQDPNMSFYSWLPFIHLGL</sequence>
<protein>
    <recommendedName>
        <fullName evidence="1">CHAT domain-containing protein</fullName>
    </recommendedName>
</protein>
<dbReference type="OrthoDB" id="3260348at2759"/>
<evidence type="ECO:0000313" key="3">
    <source>
        <dbReference type="Proteomes" id="UP000076871"/>
    </source>
</evidence>